<accession>A0ABW3FB70</accession>
<keyword evidence="2" id="KW-0805">Transcription regulation</keyword>
<dbReference type="Gene3D" id="3.40.190.290">
    <property type="match status" value="1"/>
</dbReference>
<dbReference type="PANTHER" id="PTHR30537">
    <property type="entry name" value="HTH-TYPE TRANSCRIPTIONAL REGULATOR"/>
    <property type="match status" value="1"/>
</dbReference>
<comment type="similarity">
    <text evidence="1">Belongs to the LysR transcriptional regulatory family.</text>
</comment>
<dbReference type="InterPro" id="IPR036388">
    <property type="entry name" value="WH-like_DNA-bd_sf"/>
</dbReference>
<reference evidence="7" key="1">
    <citation type="journal article" date="2019" name="Int. J. Syst. Evol. Microbiol.">
        <title>The Global Catalogue of Microorganisms (GCM) 10K type strain sequencing project: providing services to taxonomists for standard genome sequencing and annotation.</title>
        <authorList>
            <consortium name="The Broad Institute Genomics Platform"/>
            <consortium name="The Broad Institute Genome Sequencing Center for Infectious Disease"/>
            <person name="Wu L."/>
            <person name="Ma J."/>
        </authorList>
    </citation>
    <scope>NUCLEOTIDE SEQUENCE [LARGE SCALE GENOMIC DNA]</scope>
    <source>
        <strain evidence="7">CCUG 60023</strain>
    </source>
</reference>
<dbReference type="InterPro" id="IPR058163">
    <property type="entry name" value="LysR-type_TF_proteobact-type"/>
</dbReference>
<organism evidence="6 7">
    <name type="scientific">Pseudahrensia aquimaris</name>
    <dbReference type="NCBI Taxonomy" id="744461"/>
    <lineage>
        <taxon>Bacteria</taxon>
        <taxon>Pseudomonadati</taxon>
        <taxon>Pseudomonadota</taxon>
        <taxon>Alphaproteobacteria</taxon>
        <taxon>Hyphomicrobiales</taxon>
        <taxon>Ahrensiaceae</taxon>
        <taxon>Pseudahrensia</taxon>
    </lineage>
</organism>
<dbReference type="Proteomes" id="UP001597101">
    <property type="component" value="Unassembled WGS sequence"/>
</dbReference>
<evidence type="ECO:0000313" key="7">
    <source>
        <dbReference type="Proteomes" id="UP001597101"/>
    </source>
</evidence>
<dbReference type="SUPFAM" id="SSF53850">
    <property type="entry name" value="Periplasmic binding protein-like II"/>
    <property type="match status" value="1"/>
</dbReference>
<comment type="caution">
    <text evidence="6">The sequence shown here is derived from an EMBL/GenBank/DDBJ whole genome shotgun (WGS) entry which is preliminary data.</text>
</comment>
<feature type="domain" description="HTH lysR-type" evidence="5">
    <location>
        <begin position="4"/>
        <end position="61"/>
    </location>
</feature>
<keyword evidence="3" id="KW-0238">DNA-binding</keyword>
<gene>
    <name evidence="6" type="ORF">ACFQ14_04590</name>
</gene>
<evidence type="ECO:0000256" key="2">
    <source>
        <dbReference type="ARBA" id="ARBA00023015"/>
    </source>
</evidence>
<evidence type="ECO:0000256" key="3">
    <source>
        <dbReference type="ARBA" id="ARBA00023125"/>
    </source>
</evidence>
<evidence type="ECO:0000256" key="4">
    <source>
        <dbReference type="ARBA" id="ARBA00023163"/>
    </source>
</evidence>
<evidence type="ECO:0000256" key="1">
    <source>
        <dbReference type="ARBA" id="ARBA00009437"/>
    </source>
</evidence>
<dbReference type="InterPro" id="IPR036390">
    <property type="entry name" value="WH_DNA-bd_sf"/>
</dbReference>
<dbReference type="Gene3D" id="1.10.10.10">
    <property type="entry name" value="Winged helix-like DNA-binding domain superfamily/Winged helix DNA-binding domain"/>
    <property type="match status" value="1"/>
</dbReference>
<keyword evidence="4" id="KW-0804">Transcription</keyword>
<dbReference type="RefSeq" id="WP_377211523.1">
    <property type="nucleotide sequence ID" value="NZ_JBHTJV010000003.1"/>
</dbReference>
<dbReference type="Pfam" id="PF00126">
    <property type="entry name" value="HTH_1"/>
    <property type="match status" value="1"/>
</dbReference>
<name>A0ABW3FB70_9HYPH</name>
<dbReference type="PROSITE" id="PS50931">
    <property type="entry name" value="HTH_LYSR"/>
    <property type="match status" value="1"/>
</dbReference>
<dbReference type="SUPFAM" id="SSF46785">
    <property type="entry name" value="Winged helix' DNA-binding domain"/>
    <property type="match status" value="1"/>
</dbReference>
<dbReference type="InterPro" id="IPR000847">
    <property type="entry name" value="LysR_HTH_N"/>
</dbReference>
<keyword evidence="7" id="KW-1185">Reference proteome</keyword>
<sequence>MQKIDWDTFRYIVAIADAGSASSAAESLGVDASTVQRKITRFEREHGLTLFERRRSGFTPSVECAALIETARSMEEQVGAIARQVLGQDLRLEGKVSLTTTDSLAVSVLPPILAKYRKQHPQIHIDLTVTNNRLNLSRLDADVAVRPSLDPPPNLTAHRVSDLGLAVYSHPDLGTGAIDLDTITVLDLPWIGLGEGLEGSPARRWMLKNIAPQRIAVTADTFPSITHLCEQGAGLALTTAIIADASPHLVRRSPILSECSTALWVLTHPDTRHSARIKSLSNWLVQSLKEAAPQLAG</sequence>
<evidence type="ECO:0000259" key="5">
    <source>
        <dbReference type="PROSITE" id="PS50931"/>
    </source>
</evidence>
<dbReference type="Pfam" id="PF03466">
    <property type="entry name" value="LysR_substrate"/>
    <property type="match status" value="1"/>
</dbReference>
<evidence type="ECO:0000313" key="6">
    <source>
        <dbReference type="EMBL" id="MFD0915676.1"/>
    </source>
</evidence>
<dbReference type="InterPro" id="IPR005119">
    <property type="entry name" value="LysR_subst-bd"/>
</dbReference>
<protein>
    <submittedName>
        <fullName evidence="6">LysR family transcriptional regulator</fullName>
    </submittedName>
</protein>
<proteinExistence type="inferred from homology"/>
<dbReference type="EMBL" id="JBHTJV010000003">
    <property type="protein sequence ID" value="MFD0915676.1"/>
    <property type="molecule type" value="Genomic_DNA"/>
</dbReference>
<dbReference type="PANTHER" id="PTHR30537:SF3">
    <property type="entry name" value="TRANSCRIPTIONAL REGULATORY PROTEIN"/>
    <property type="match status" value="1"/>
</dbReference>